<dbReference type="InterPro" id="IPR033140">
    <property type="entry name" value="Lipase_GDXG_put_SER_AS"/>
</dbReference>
<organism evidence="5 6">
    <name type="scientific">Neogemmobacter tilapiae</name>
    <dbReference type="NCBI Taxonomy" id="875041"/>
    <lineage>
        <taxon>Bacteria</taxon>
        <taxon>Pseudomonadati</taxon>
        <taxon>Pseudomonadota</taxon>
        <taxon>Alphaproteobacteria</taxon>
        <taxon>Rhodobacterales</taxon>
        <taxon>Paracoccaceae</taxon>
        <taxon>Neogemmobacter</taxon>
    </lineage>
</organism>
<evidence type="ECO:0000259" key="4">
    <source>
        <dbReference type="Pfam" id="PF07859"/>
    </source>
</evidence>
<dbReference type="AlphaFoldDB" id="A0A918WNY3"/>
<gene>
    <name evidence="5" type="primary">bah</name>
    <name evidence="5" type="ORF">GCM10007315_28510</name>
</gene>
<dbReference type="InterPro" id="IPR050300">
    <property type="entry name" value="GDXG_lipolytic_enzyme"/>
</dbReference>
<reference evidence="5" key="2">
    <citation type="submission" date="2020-09" db="EMBL/GenBank/DDBJ databases">
        <authorList>
            <person name="Sun Q."/>
            <person name="Kim S."/>
        </authorList>
    </citation>
    <scope>NUCLEOTIDE SEQUENCE</scope>
    <source>
        <strain evidence="5">KCTC 23310</strain>
    </source>
</reference>
<keyword evidence="6" id="KW-1185">Reference proteome</keyword>
<dbReference type="Proteomes" id="UP000638981">
    <property type="component" value="Unassembled WGS sequence"/>
</dbReference>
<feature type="active site" evidence="3">
    <location>
        <position position="119"/>
    </location>
</feature>
<evidence type="ECO:0000256" key="2">
    <source>
        <dbReference type="ARBA" id="ARBA00022801"/>
    </source>
</evidence>
<dbReference type="RefSeq" id="WP_189412360.1">
    <property type="nucleotide sequence ID" value="NZ_BMYJ01000009.1"/>
</dbReference>
<dbReference type="InterPro" id="IPR002168">
    <property type="entry name" value="Lipase_GDXG_HIS_AS"/>
</dbReference>
<dbReference type="Gene3D" id="3.40.50.1820">
    <property type="entry name" value="alpha/beta hydrolase"/>
    <property type="match status" value="1"/>
</dbReference>
<dbReference type="InterPro" id="IPR029058">
    <property type="entry name" value="AB_hydrolase_fold"/>
</dbReference>
<dbReference type="EMBL" id="BMYJ01000009">
    <property type="protein sequence ID" value="GHC62672.1"/>
    <property type="molecule type" value="Genomic_DNA"/>
</dbReference>
<reference evidence="5" key="1">
    <citation type="journal article" date="2014" name="Int. J. Syst. Evol. Microbiol.">
        <title>Complete genome sequence of Corynebacterium casei LMG S-19264T (=DSM 44701T), isolated from a smear-ripened cheese.</title>
        <authorList>
            <consortium name="US DOE Joint Genome Institute (JGI-PGF)"/>
            <person name="Walter F."/>
            <person name="Albersmeier A."/>
            <person name="Kalinowski J."/>
            <person name="Ruckert C."/>
        </authorList>
    </citation>
    <scope>NUCLEOTIDE SEQUENCE</scope>
    <source>
        <strain evidence="5">KCTC 23310</strain>
    </source>
</reference>
<comment type="caution">
    <text evidence="5">The sequence shown here is derived from an EMBL/GenBank/DDBJ whole genome shotgun (WGS) entry which is preliminary data.</text>
</comment>
<proteinExistence type="inferred from homology"/>
<name>A0A918WNY3_9RHOB</name>
<dbReference type="PANTHER" id="PTHR48081:SF30">
    <property type="entry name" value="ACETYL-HYDROLASE LIPR-RELATED"/>
    <property type="match status" value="1"/>
</dbReference>
<evidence type="ECO:0000256" key="1">
    <source>
        <dbReference type="ARBA" id="ARBA00010515"/>
    </source>
</evidence>
<dbReference type="Pfam" id="PF07859">
    <property type="entry name" value="Abhydrolase_3"/>
    <property type="match status" value="1"/>
</dbReference>
<keyword evidence="2" id="KW-0378">Hydrolase</keyword>
<dbReference type="GO" id="GO:0004806">
    <property type="term" value="F:triacylglycerol lipase activity"/>
    <property type="evidence" value="ECO:0007669"/>
    <property type="project" value="TreeGrafter"/>
</dbReference>
<feature type="domain" description="Alpha/beta hydrolase fold-3" evidence="4">
    <location>
        <begin position="49"/>
        <end position="246"/>
    </location>
</feature>
<dbReference type="PROSITE" id="PS01173">
    <property type="entry name" value="LIPASE_GDXG_HIS"/>
    <property type="match status" value="1"/>
</dbReference>
<evidence type="ECO:0000313" key="5">
    <source>
        <dbReference type="EMBL" id="GHC62672.1"/>
    </source>
</evidence>
<dbReference type="PROSITE" id="PS01174">
    <property type="entry name" value="LIPASE_GDXG_SER"/>
    <property type="match status" value="1"/>
</dbReference>
<dbReference type="SUPFAM" id="SSF53474">
    <property type="entry name" value="alpha/beta-Hydrolases"/>
    <property type="match status" value="1"/>
</dbReference>
<evidence type="ECO:0000313" key="6">
    <source>
        <dbReference type="Proteomes" id="UP000638981"/>
    </source>
</evidence>
<evidence type="ECO:0000256" key="3">
    <source>
        <dbReference type="PROSITE-ProRule" id="PRU10038"/>
    </source>
</evidence>
<accession>A0A918WNY3</accession>
<dbReference type="InterPro" id="IPR013094">
    <property type="entry name" value="AB_hydrolase_3"/>
</dbReference>
<dbReference type="PANTHER" id="PTHR48081">
    <property type="entry name" value="AB HYDROLASE SUPERFAMILY PROTEIN C4A8.06C"/>
    <property type="match status" value="1"/>
</dbReference>
<protein>
    <submittedName>
        <fullName evidence="5">Acetylesterase</fullName>
    </submittedName>
</protein>
<sequence>MTDRAQERLDWEALAMAEPLPEGTVIADLTLGGVACETVTCGPVQGRLLLLHGGGYVSGSPRTHRKLAAWLAQIARLQVITPDYRLAPEHPFPAGLDDALAVWQALRADPGPLALAGDSAGGGLALALMLAIKERGLMPPDSAALLSPWADLTGQGPSLSVRAATETIITQDGLNGAARDYAGEKDLRHPQISPVFADLTGLPPLLIDVAGDEILLGDAALIAAHAQAVGVVTNFRVWPGLWHVWHHAAGQEPAADAALARIAQFIDSHRRPV</sequence>
<comment type="similarity">
    <text evidence="1">Belongs to the 'GDXG' lipolytic enzyme family.</text>
</comment>